<accession>A0A1Q9EIS8</accession>
<name>A0A1Q9EIS8_SYMMI</name>
<sequence>MRRTATSSEPRVLWSVVHNLALKKGMTFNRRFVISGFELPRTLGPNDRQQSEGKVTQQMVVNELAALRTPPGIMGRLHLAKATHGRWNADKPFMNSLTIHRWKARFPFWPPPDASPVTPIEPWGKQFFVYNAPENTELQGDPRAPSQEGVRPAWLRDEDAASMLRDDEALSRIGPKPKPQLLAARRAAHEKMKPGHGTRRGHEEWRALLAELPRLKEELRQRQAEVDALDEKGQHMQDYLLRRKYVVDKYAERRIGVLGYGEAKHNRMYFSGKMQIRARERRIRLANRVLEESNEMPPE</sequence>
<keyword evidence="2" id="KW-1185">Reference proteome</keyword>
<dbReference type="EMBL" id="LSRX01000141">
    <property type="protein sequence ID" value="OLQ07339.1"/>
    <property type="molecule type" value="Genomic_DNA"/>
</dbReference>
<gene>
    <name evidence="1" type="ORF">AK812_SmicGene9280</name>
</gene>
<dbReference type="Proteomes" id="UP000186817">
    <property type="component" value="Unassembled WGS sequence"/>
</dbReference>
<comment type="caution">
    <text evidence="1">The sequence shown here is derived from an EMBL/GenBank/DDBJ whole genome shotgun (WGS) entry which is preliminary data.</text>
</comment>
<protein>
    <submittedName>
        <fullName evidence="1">Uncharacterized protein</fullName>
    </submittedName>
</protein>
<evidence type="ECO:0000313" key="1">
    <source>
        <dbReference type="EMBL" id="OLQ07339.1"/>
    </source>
</evidence>
<dbReference type="AlphaFoldDB" id="A0A1Q9EIS8"/>
<organism evidence="1 2">
    <name type="scientific">Symbiodinium microadriaticum</name>
    <name type="common">Dinoflagellate</name>
    <name type="synonym">Zooxanthella microadriatica</name>
    <dbReference type="NCBI Taxonomy" id="2951"/>
    <lineage>
        <taxon>Eukaryota</taxon>
        <taxon>Sar</taxon>
        <taxon>Alveolata</taxon>
        <taxon>Dinophyceae</taxon>
        <taxon>Suessiales</taxon>
        <taxon>Symbiodiniaceae</taxon>
        <taxon>Symbiodinium</taxon>
    </lineage>
</organism>
<dbReference type="OrthoDB" id="373479at2759"/>
<reference evidence="1 2" key="1">
    <citation type="submission" date="2016-02" db="EMBL/GenBank/DDBJ databases">
        <title>Genome analysis of coral dinoflagellate symbionts highlights evolutionary adaptations to a symbiotic lifestyle.</title>
        <authorList>
            <person name="Aranda M."/>
            <person name="Li Y."/>
            <person name="Liew Y.J."/>
            <person name="Baumgarten S."/>
            <person name="Simakov O."/>
            <person name="Wilson M."/>
            <person name="Piel J."/>
            <person name="Ashoor H."/>
            <person name="Bougouffa S."/>
            <person name="Bajic V.B."/>
            <person name="Ryu T."/>
            <person name="Ravasi T."/>
            <person name="Bayer T."/>
            <person name="Micklem G."/>
            <person name="Kim H."/>
            <person name="Bhak J."/>
            <person name="Lajeunesse T.C."/>
            <person name="Voolstra C.R."/>
        </authorList>
    </citation>
    <scope>NUCLEOTIDE SEQUENCE [LARGE SCALE GENOMIC DNA]</scope>
    <source>
        <strain evidence="1 2">CCMP2467</strain>
    </source>
</reference>
<evidence type="ECO:0000313" key="2">
    <source>
        <dbReference type="Proteomes" id="UP000186817"/>
    </source>
</evidence>
<proteinExistence type="predicted"/>